<feature type="signal peptide" evidence="3">
    <location>
        <begin position="1"/>
        <end position="26"/>
    </location>
</feature>
<evidence type="ECO:0000313" key="6">
    <source>
        <dbReference type="Proteomes" id="UP000824109"/>
    </source>
</evidence>
<reference evidence="5" key="2">
    <citation type="journal article" date="2021" name="PeerJ">
        <title>Extensive microbial diversity within the chicken gut microbiome revealed by metagenomics and culture.</title>
        <authorList>
            <person name="Gilroy R."/>
            <person name="Ravi A."/>
            <person name="Getino M."/>
            <person name="Pursley I."/>
            <person name="Horton D.L."/>
            <person name="Alikhan N.F."/>
            <person name="Baker D."/>
            <person name="Gharbi K."/>
            <person name="Hall N."/>
            <person name="Watson M."/>
            <person name="Adriaenssens E.M."/>
            <person name="Foster-Nyarko E."/>
            <person name="Jarju S."/>
            <person name="Secka A."/>
            <person name="Antonio M."/>
            <person name="Oren A."/>
            <person name="Chaudhuri R.R."/>
            <person name="La Ragione R."/>
            <person name="Hildebrand F."/>
            <person name="Pallen M.J."/>
        </authorList>
    </citation>
    <scope>NUCLEOTIDE SEQUENCE</scope>
    <source>
        <strain evidence="5">USAMLcec3-3695</strain>
    </source>
</reference>
<feature type="region of interest" description="Disordered" evidence="2">
    <location>
        <begin position="162"/>
        <end position="242"/>
    </location>
</feature>
<feature type="chain" id="PRO_5038832477" evidence="3">
    <location>
        <begin position="27"/>
        <end position="415"/>
    </location>
</feature>
<evidence type="ECO:0000256" key="2">
    <source>
        <dbReference type="SAM" id="MobiDB-lite"/>
    </source>
</evidence>
<dbReference type="PROSITE" id="PS51272">
    <property type="entry name" value="SLH"/>
    <property type="match status" value="3"/>
</dbReference>
<keyword evidence="3" id="KW-0732">Signal</keyword>
<evidence type="ECO:0000256" key="1">
    <source>
        <dbReference type="ARBA" id="ARBA00022737"/>
    </source>
</evidence>
<sequence length="415" mass="43792">MIKVKNFAALALAAVILCSVQNPVRAEQAAAEPIAVSYDKSKLASADDRITIRFSLPADTAANGAEVRITYPEDKILVGGVETGTLYESAYMSSYEDDPGEFKAFALNDVTFEGGGDIISVTLGAAENASGTAELTVTTLYTTVDLDSEENEYKISISLPGIEEAEEGETNEPSATLSPSHSPASGGGAGTNGGGSGSNEKPAETESPSETERPSATRSPSETEQPSATERPADEADSEPENEFSDIAGHWAEDSIIELAGRGLINGFDDGTFRPEEAVTRAQFTKMLVDLMGLNTNTVLRIFEDVPTNAWYAPYVTAAYAEGIALGDGAYFRPDSSITREELAVMAARCVQISATGMMDFTDRESVSDWAKDAVDALASAGIINGFEDGTFRPDGISTRAEAAVILLRLDGADI</sequence>
<dbReference type="InterPro" id="IPR051465">
    <property type="entry name" value="Cell_Envelope_Struct_Comp"/>
</dbReference>
<gene>
    <name evidence="5" type="ORF">IAA61_04230</name>
</gene>
<protein>
    <submittedName>
        <fullName evidence="5">S-layer homology domain-containing protein</fullName>
    </submittedName>
</protein>
<dbReference type="InterPro" id="IPR001119">
    <property type="entry name" value="SLH_dom"/>
</dbReference>
<name>A0A9D1SEC8_9FIRM</name>
<dbReference type="SUPFAM" id="SSF49384">
    <property type="entry name" value="Carbohydrate-binding domain"/>
    <property type="match status" value="1"/>
</dbReference>
<feature type="compositionally biased region" description="Polar residues" evidence="2">
    <location>
        <begin position="218"/>
        <end position="228"/>
    </location>
</feature>
<dbReference type="Gene3D" id="2.60.40.680">
    <property type="match status" value="1"/>
</dbReference>
<feature type="domain" description="SLH" evidence="4">
    <location>
        <begin position="303"/>
        <end position="357"/>
    </location>
</feature>
<comment type="caution">
    <text evidence="5">The sequence shown here is derived from an EMBL/GenBank/DDBJ whole genome shotgun (WGS) entry which is preliminary data.</text>
</comment>
<dbReference type="Proteomes" id="UP000824109">
    <property type="component" value="Unassembled WGS sequence"/>
</dbReference>
<dbReference type="GO" id="GO:0030246">
    <property type="term" value="F:carbohydrate binding"/>
    <property type="evidence" value="ECO:0007669"/>
    <property type="project" value="InterPro"/>
</dbReference>
<reference evidence="5" key="1">
    <citation type="submission" date="2020-10" db="EMBL/GenBank/DDBJ databases">
        <authorList>
            <person name="Gilroy R."/>
        </authorList>
    </citation>
    <scope>NUCLEOTIDE SEQUENCE</scope>
    <source>
        <strain evidence="5">USAMLcec3-3695</strain>
    </source>
</reference>
<keyword evidence="1" id="KW-0677">Repeat</keyword>
<dbReference type="PANTHER" id="PTHR43308">
    <property type="entry name" value="OUTER MEMBRANE PROTEIN ALPHA-RELATED"/>
    <property type="match status" value="1"/>
</dbReference>
<dbReference type="InterPro" id="IPR008965">
    <property type="entry name" value="CBM2/CBM3_carb-bd_dom_sf"/>
</dbReference>
<feature type="domain" description="SLH" evidence="4">
    <location>
        <begin position="358"/>
        <end position="415"/>
    </location>
</feature>
<dbReference type="EMBL" id="DVNB01000046">
    <property type="protein sequence ID" value="HIU57006.1"/>
    <property type="molecule type" value="Genomic_DNA"/>
</dbReference>
<proteinExistence type="predicted"/>
<feature type="compositionally biased region" description="Gly residues" evidence="2">
    <location>
        <begin position="185"/>
        <end position="197"/>
    </location>
</feature>
<dbReference type="AlphaFoldDB" id="A0A9D1SEC8"/>
<feature type="domain" description="SLH" evidence="4">
    <location>
        <begin position="239"/>
        <end position="302"/>
    </location>
</feature>
<accession>A0A9D1SEC8</accession>
<dbReference type="Pfam" id="PF00395">
    <property type="entry name" value="SLH"/>
    <property type="match status" value="3"/>
</dbReference>
<organism evidence="5 6">
    <name type="scientific">Candidatus Ornithomonoglobus merdipullorum</name>
    <dbReference type="NCBI Taxonomy" id="2840895"/>
    <lineage>
        <taxon>Bacteria</taxon>
        <taxon>Bacillati</taxon>
        <taxon>Bacillota</taxon>
        <taxon>Clostridia</taxon>
        <taxon>Candidatus Ornithomonoglobus</taxon>
    </lineage>
</organism>
<dbReference type="PANTHER" id="PTHR43308:SF5">
    <property type="entry name" value="S-LAYER PROTEIN _ PEPTIDOGLYCAN ENDO-BETA-N-ACETYLGLUCOSAMINIDASE"/>
    <property type="match status" value="1"/>
</dbReference>
<evidence type="ECO:0000256" key="3">
    <source>
        <dbReference type="SAM" id="SignalP"/>
    </source>
</evidence>
<evidence type="ECO:0000313" key="5">
    <source>
        <dbReference type="EMBL" id="HIU57006.1"/>
    </source>
</evidence>
<evidence type="ECO:0000259" key="4">
    <source>
        <dbReference type="PROSITE" id="PS51272"/>
    </source>
</evidence>